<reference evidence="2 3" key="1">
    <citation type="journal article" date="2023" name="Plants (Basel)">
        <title>Bridging the Gap: Combining Genomics and Transcriptomics Approaches to Understand Stylosanthes scabra, an Orphan Legume from the Brazilian Caatinga.</title>
        <authorList>
            <person name="Ferreira-Neto J.R.C."/>
            <person name="da Silva M.D."/>
            <person name="Binneck E."/>
            <person name="de Melo N.F."/>
            <person name="da Silva R.H."/>
            <person name="de Melo A.L.T.M."/>
            <person name="Pandolfi V."/>
            <person name="Bustamante F.O."/>
            <person name="Brasileiro-Vidal A.C."/>
            <person name="Benko-Iseppon A.M."/>
        </authorList>
    </citation>
    <scope>NUCLEOTIDE SEQUENCE [LARGE SCALE GENOMIC DNA]</scope>
    <source>
        <tissue evidence="2">Leaves</tissue>
    </source>
</reference>
<organism evidence="2 3">
    <name type="scientific">Stylosanthes scabra</name>
    <dbReference type="NCBI Taxonomy" id="79078"/>
    <lineage>
        <taxon>Eukaryota</taxon>
        <taxon>Viridiplantae</taxon>
        <taxon>Streptophyta</taxon>
        <taxon>Embryophyta</taxon>
        <taxon>Tracheophyta</taxon>
        <taxon>Spermatophyta</taxon>
        <taxon>Magnoliopsida</taxon>
        <taxon>eudicotyledons</taxon>
        <taxon>Gunneridae</taxon>
        <taxon>Pentapetalae</taxon>
        <taxon>rosids</taxon>
        <taxon>fabids</taxon>
        <taxon>Fabales</taxon>
        <taxon>Fabaceae</taxon>
        <taxon>Papilionoideae</taxon>
        <taxon>50 kb inversion clade</taxon>
        <taxon>dalbergioids sensu lato</taxon>
        <taxon>Dalbergieae</taxon>
        <taxon>Pterocarpus clade</taxon>
        <taxon>Stylosanthes</taxon>
    </lineage>
</organism>
<dbReference type="CDD" id="cd06222">
    <property type="entry name" value="RNase_H_like"/>
    <property type="match status" value="1"/>
</dbReference>
<feature type="domain" description="Reverse transcriptase" evidence="1">
    <location>
        <begin position="1"/>
        <end position="76"/>
    </location>
</feature>
<keyword evidence="3" id="KW-1185">Reference proteome</keyword>
<gene>
    <name evidence="2" type="ORF">PIB30_119119</name>
</gene>
<evidence type="ECO:0000259" key="1">
    <source>
        <dbReference type="PROSITE" id="PS50878"/>
    </source>
</evidence>
<protein>
    <recommendedName>
        <fullName evidence="1">Reverse transcriptase domain-containing protein</fullName>
    </recommendedName>
</protein>
<dbReference type="InterPro" id="IPR044730">
    <property type="entry name" value="RNase_H-like_dom_plant"/>
</dbReference>
<dbReference type="Proteomes" id="UP001341840">
    <property type="component" value="Unassembled WGS sequence"/>
</dbReference>
<dbReference type="PANTHER" id="PTHR33116">
    <property type="entry name" value="REVERSE TRANSCRIPTASE ZINC-BINDING DOMAIN-CONTAINING PROTEIN-RELATED-RELATED"/>
    <property type="match status" value="1"/>
</dbReference>
<comment type="caution">
    <text evidence="2">The sequence shown here is derived from an EMBL/GenBank/DDBJ whole genome shotgun (WGS) entry which is preliminary data.</text>
</comment>
<dbReference type="PANTHER" id="PTHR33116:SF70">
    <property type="entry name" value="NON-LTR RETROELEMENT REVERSE TRANSCRIPTASE-LIKE PROTEIN"/>
    <property type="match status" value="1"/>
</dbReference>
<evidence type="ECO:0000313" key="2">
    <source>
        <dbReference type="EMBL" id="MED6138357.1"/>
    </source>
</evidence>
<proteinExistence type="predicted"/>
<dbReference type="Pfam" id="PF13456">
    <property type="entry name" value="RVT_3"/>
    <property type="match status" value="1"/>
</dbReference>
<accession>A0ABU6SPY5</accession>
<dbReference type="InterPro" id="IPR000477">
    <property type="entry name" value="RT_dom"/>
</dbReference>
<dbReference type="EMBL" id="JASCZI010061313">
    <property type="protein sequence ID" value="MED6138357.1"/>
    <property type="molecule type" value="Genomic_DNA"/>
</dbReference>
<evidence type="ECO:0000313" key="3">
    <source>
        <dbReference type="Proteomes" id="UP001341840"/>
    </source>
</evidence>
<sequence>MFADDLLLFFKASKTQVQRIMLFLNLFGQASGLKVNLEKSNTVCSKNIFVRRRSMLAGVSNIRFAQDLGKYLGVNLNHPQASRAVCMEAVEKIRNRFAGWKGRLLNRAGRLCLIKSVASSLLTYQIFCPKAKAIWEKLGTGLTSRYATLDFASWIRHNLKANEFAASATIWWIWRDRNNDIFNPSEAWTIQKVVVLIRQLCSKLSKALLPSISLTPTAVSVVWMPPSFNTIKINCDISLFEQQGLAGFGCILRDNMGVWVTGCSASIPEDSILRCQLLSIWCSLILACDHGYQDIVCETDCLEAYLLANQNSSAN</sequence>
<dbReference type="InterPro" id="IPR002156">
    <property type="entry name" value="RNaseH_domain"/>
</dbReference>
<name>A0ABU6SPY5_9FABA</name>
<dbReference type="PROSITE" id="PS50878">
    <property type="entry name" value="RT_POL"/>
    <property type="match status" value="1"/>
</dbReference>